<dbReference type="GO" id="GO:0097602">
    <property type="term" value="F:cullin family protein binding"/>
    <property type="evidence" value="ECO:0007669"/>
    <property type="project" value="TreeGrafter"/>
</dbReference>
<dbReference type="Proteomes" id="UP001197093">
    <property type="component" value="Unassembled WGS sequence"/>
</dbReference>
<evidence type="ECO:0000259" key="3">
    <source>
        <dbReference type="PROSITE" id="PS51229"/>
    </source>
</evidence>
<dbReference type="Pfam" id="PF03556">
    <property type="entry name" value="Cullin_binding"/>
    <property type="match status" value="1"/>
</dbReference>
<organism evidence="4 5">
    <name type="scientific">Staphylotrichum longicolle</name>
    <dbReference type="NCBI Taxonomy" id="669026"/>
    <lineage>
        <taxon>Eukaryota</taxon>
        <taxon>Fungi</taxon>
        <taxon>Dikarya</taxon>
        <taxon>Ascomycota</taxon>
        <taxon>Pezizomycotina</taxon>
        <taxon>Sordariomycetes</taxon>
        <taxon>Sordariomycetidae</taxon>
        <taxon>Sordariales</taxon>
        <taxon>Chaetomiaceae</taxon>
        <taxon>Staphylotrichum</taxon>
    </lineage>
</organism>
<accession>A0AAD4I195</accession>
<feature type="domain" description="DCUN1" evidence="3">
    <location>
        <begin position="41"/>
        <end position="257"/>
    </location>
</feature>
<dbReference type="PROSITE" id="PS51229">
    <property type="entry name" value="DCUN1"/>
    <property type="match status" value="1"/>
</dbReference>
<dbReference type="EMBL" id="JAHCVI010000001">
    <property type="protein sequence ID" value="KAG7290055.1"/>
    <property type="molecule type" value="Genomic_DNA"/>
</dbReference>
<evidence type="ECO:0000256" key="1">
    <source>
        <dbReference type="RuleBase" id="RU410713"/>
    </source>
</evidence>
<dbReference type="GO" id="GO:0000151">
    <property type="term" value="C:ubiquitin ligase complex"/>
    <property type="evidence" value="ECO:0007669"/>
    <property type="project" value="TreeGrafter"/>
</dbReference>
<comment type="function">
    <text evidence="1">Neddylation of cullins play an essential role in the regulation of SCF-type complexes activity.</text>
</comment>
<dbReference type="PANTHER" id="PTHR12281">
    <property type="entry name" value="RP42 RELATED"/>
    <property type="match status" value="1"/>
</dbReference>
<comment type="caution">
    <text evidence="4">The sequence shown here is derived from an EMBL/GenBank/DDBJ whole genome shotgun (WGS) entry which is preliminary data.</text>
</comment>
<protein>
    <recommendedName>
        <fullName evidence="1">Defective in cullin neddylation protein</fullName>
    </recommendedName>
</protein>
<dbReference type="GO" id="GO:0032182">
    <property type="term" value="F:ubiquitin-like protein binding"/>
    <property type="evidence" value="ECO:0007669"/>
    <property type="project" value="TreeGrafter"/>
</dbReference>
<name>A0AAD4I195_9PEZI</name>
<evidence type="ECO:0000313" key="5">
    <source>
        <dbReference type="Proteomes" id="UP001197093"/>
    </source>
</evidence>
<dbReference type="Gene3D" id="1.10.238.200">
    <property type="entry name" value="Cullin, PONY binding domain"/>
    <property type="match status" value="1"/>
</dbReference>
<gene>
    <name evidence="4" type="ORF">NEMBOFW57_000047</name>
</gene>
<reference evidence="4" key="1">
    <citation type="submission" date="2023-02" db="EMBL/GenBank/DDBJ databases">
        <authorList>
            <person name="Palmer J.M."/>
        </authorList>
    </citation>
    <scope>NUCLEOTIDE SEQUENCE</scope>
    <source>
        <strain evidence="4">FW57</strain>
    </source>
</reference>
<evidence type="ECO:0000313" key="4">
    <source>
        <dbReference type="EMBL" id="KAG7290055.1"/>
    </source>
</evidence>
<dbReference type="PANTHER" id="PTHR12281:SF31">
    <property type="entry name" value="DCN1-LIKE PROTEIN 3"/>
    <property type="match status" value="1"/>
</dbReference>
<dbReference type="AlphaFoldDB" id="A0AAD4I195"/>
<dbReference type="GO" id="GO:0045116">
    <property type="term" value="P:protein neddylation"/>
    <property type="evidence" value="ECO:0007669"/>
    <property type="project" value="TreeGrafter"/>
</dbReference>
<evidence type="ECO:0000256" key="2">
    <source>
        <dbReference type="SAM" id="MobiDB-lite"/>
    </source>
</evidence>
<dbReference type="InterPro" id="IPR005176">
    <property type="entry name" value="PONY_dom"/>
</dbReference>
<dbReference type="Gene3D" id="1.10.238.10">
    <property type="entry name" value="EF-hand"/>
    <property type="match status" value="1"/>
</dbReference>
<dbReference type="InterPro" id="IPR042460">
    <property type="entry name" value="DCN1-like_PONY"/>
</dbReference>
<keyword evidence="5" id="KW-1185">Reference proteome</keyword>
<dbReference type="InterPro" id="IPR014764">
    <property type="entry name" value="DCN-prot"/>
</dbReference>
<feature type="region of interest" description="Disordered" evidence="2">
    <location>
        <begin position="1"/>
        <end position="23"/>
    </location>
</feature>
<dbReference type="GO" id="GO:0031624">
    <property type="term" value="F:ubiquitin conjugating enzyme binding"/>
    <property type="evidence" value="ECO:0007669"/>
    <property type="project" value="TreeGrafter"/>
</dbReference>
<proteinExistence type="predicted"/>
<sequence>MPRAAKAESTPKSAKDRKPPLRVQQASRFLAKKPEAGNEINIDEALDKLFTSIKPKASHNELETEEVMAYCEALDVNMGSYEYFVLADIVQAQSFGQITRQGFVKGWKQVYEDTGKRVTPDMAAHSKYVRGQIDRLRTDAALFGRVYRTAFTTGKELGRRELGMTEALAYWEELFKPAMGGWKTERVDWLGAWTAYLREKFGTETDGDWEYSRSVSRDLWNQTRLFAAKTMEDETLGFWSEEQAWPGLIDEFVVWCREKGKVPAQNGEAMEVEE</sequence>